<dbReference type="Proteomes" id="UP000776276">
    <property type="component" value="Unassembled WGS sequence"/>
</dbReference>
<name>A0ABS6BH80_9SPHN</name>
<feature type="domain" description="VOC" evidence="1">
    <location>
        <begin position="3"/>
        <end position="128"/>
    </location>
</feature>
<evidence type="ECO:0000313" key="2">
    <source>
        <dbReference type="EMBL" id="MBU3076821.1"/>
    </source>
</evidence>
<dbReference type="PANTHER" id="PTHR36503:SF2">
    <property type="entry name" value="BLR2408 PROTEIN"/>
    <property type="match status" value="1"/>
</dbReference>
<evidence type="ECO:0000313" key="3">
    <source>
        <dbReference type="Proteomes" id="UP000776276"/>
    </source>
</evidence>
<accession>A0ABS6BH80</accession>
<dbReference type="PROSITE" id="PS51819">
    <property type="entry name" value="VOC"/>
    <property type="match status" value="1"/>
</dbReference>
<protein>
    <submittedName>
        <fullName evidence="2">VOC family protein</fullName>
    </submittedName>
</protein>
<evidence type="ECO:0000259" key="1">
    <source>
        <dbReference type="PROSITE" id="PS51819"/>
    </source>
</evidence>
<comment type="caution">
    <text evidence="2">The sequence shown here is derived from an EMBL/GenBank/DDBJ whole genome shotgun (WGS) entry which is preliminary data.</text>
</comment>
<gene>
    <name evidence="2" type="ORF">KOF26_02995</name>
</gene>
<dbReference type="CDD" id="cd09012">
    <property type="entry name" value="VOC_like"/>
    <property type="match status" value="1"/>
</dbReference>
<dbReference type="RefSeq" id="WP_216319697.1">
    <property type="nucleotide sequence ID" value="NZ_JAHKRT010000001.1"/>
</dbReference>
<dbReference type="EMBL" id="JAHKRT010000001">
    <property type="protein sequence ID" value="MBU3076821.1"/>
    <property type="molecule type" value="Genomic_DNA"/>
</dbReference>
<dbReference type="InterPro" id="IPR004360">
    <property type="entry name" value="Glyas_Fos-R_dOase_dom"/>
</dbReference>
<reference evidence="2 3" key="1">
    <citation type="submission" date="2021-06" db="EMBL/GenBank/DDBJ databases">
        <title>Sphingomonas sp. XMGL2, whole genome shotgun sequencing project.</title>
        <authorList>
            <person name="Zhao G."/>
            <person name="Shen L."/>
        </authorList>
    </citation>
    <scope>NUCLEOTIDE SEQUENCE [LARGE SCALE GENOMIC DNA]</scope>
    <source>
        <strain evidence="2 3">XMGL2</strain>
    </source>
</reference>
<dbReference type="Pfam" id="PF00903">
    <property type="entry name" value="Glyoxalase"/>
    <property type="match status" value="1"/>
</dbReference>
<keyword evidence="3" id="KW-1185">Reference proteome</keyword>
<dbReference type="InterPro" id="IPR037523">
    <property type="entry name" value="VOC_core"/>
</dbReference>
<sequence>MAKLIFVNLPVTDLKRSMAFYEAVGAPNNPQFTDDSAACMVFSETIHAMLLTHGKWRQFTDRPIVDAHQGAQVLLCLSEDSKEGVSAIVEKAVAAGGKADPTPEQDYGFMYGRSFEDPDGHIWEVMWMDPNAAPPHGE</sequence>
<organism evidence="2 3">
    <name type="scientific">Sphingomonas quercus</name>
    <dbReference type="NCBI Taxonomy" id="2842451"/>
    <lineage>
        <taxon>Bacteria</taxon>
        <taxon>Pseudomonadati</taxon>
        <taxon>Pseudomonadota</taxon>
        <taxon>Alphaproteobacteria</taxon>
        <taxon>Sphingomonadales</taxon>
        <taxon>Sphingomonadaceae</taxon>
        <taxon>Sphingomonas</taxon>
    </lineage>
</organism>
<dbReference type="PANTHER" id="PTHR36503">
    <property type="entry name" value="BLR2520 PROTEIN"/>
    <property type="match status" value="1"/>
</dbReference>
<proteinExistence type="predicted"/>